<organism evidence="1 2">
    <name type="scientific">Flavobacterium azizsancarii</name>
    <dbReference type="NCBI Taxonomy" id="2961580"/>
    <lineage>
        <taxon>Bacteria</taxon>
        <taxon>Pseudomonadati</taxon>
        <taxon>Bacteroidota</taxon>
        <taxon>Flavobacteriia</taxon>
        <taxon>Flavobacteriales</taxon>
        <taxon>Flavobacteriaceae</taxon>
        <taxon>Flavobacterium</taxon>
    </lineage>
</organism>
<evidence type="ECO:0000313" key="1">
    <source>
        <dbReference type="EMBL" id="MDA6069531.1"/>
    </source>
</evidence>
<protein>
    <submittedName>
        <fullName evidence="1">Uncharacterized protein</fullName>
    </submittedName>
</protein>
<accession>A0ABT4WAF7</accession>
<evidence type="ECO:0000313" key="2">
    <source>
        <dbReference type="Proteomes" id="UP001212170"/>
    </source>
</evidence>
<comment type="caution">
    <text evidence="1">The sequence shown here is derived from an EMBL/GenBank/DDBJ whole genome shotgun (WGS) entry which is preliminary data.</text>
</comment>
<dbReference type="Proteomes" id="UP001212170">
    <property type="component" value="Unassembled WGS sequence"/>
</dbReference>
<proteinExistence type="predicted"/>
<sequence>MNQVFKTIVPFLSTPFKKNLSFDSMRSKAYIAEERDKEIAVETLQRIIKQIREY</sequence>
<gene>
    <name evidence="1" type="ORF">NJT12_07865</name>
</gene>
<dbReference type="RefSeq" id="WP_271335335.1">
    <property type="nucleotide sequence ID" value="NZ_JAMZNK010000009.1"/>
</dbReference>
<reference evidence="1 2" key="1">
    <citation type="journal article" date="2023" name="Chemosphere">
        <title>Whole genome analysis of Flavobacterium aziz-sancarii sp. nov., isolated from Ardley Island (Antarctica), revealed a rich resistome and bioremediation potential.</title>
        <authorList>
            <person name="Otur C."/>
            <person name="Okay S."/>
            <person name="Kurt-Kizildogan A."/>
        </authorList>
    </citation>
    <scope>NUCLEOTIDE SEQUENCE [LARGE SCALE GENOMIC DNA]</scope>
    <source>
        <strain evidence="1 2">AC</strain>
    </source>
</reference>
<dbReference type="EMBL" id="JAMZNK010000009">
    <property type="protein sequence ID" value="MDA6069531.1"/>
    <property type="molecule type" value="Genomic_DNA"/>
</dbReference>
<keyword evidence="2" id="KW-1185">Reference proteome</keyword>
<name>A0ABT4WAF7_9FLAO</name>